<comment type="caution">
    <text evidence="1">The sequence shown here is derived from an EMBL/GenBank/DDBJ whole genome shotgun (WGS) entry which is preliminary data.</text>
</comment>
<reference evidence="1 2" key="1">
    <citation type="journal article" date="2023" name="ACS Omega">
        <title>Identification of the Neoaspergillic Acid Biosynthesis Gene Cluster by Establishing an In Vitro CRISPR-Ribonucleoprotein Genetic System in Aspergillus melleus.</title>
        <authorList>
            <person name="Yuan B."/>
            <person name="Grau M.F."/>
            <person name="Murata R.M."/>
            <person name="Torok T."/>
            <person name="Venkateswaran K."/>
            <person name="Stajich J.E."/>
            <person name="Wang C.C.C."/>
        </authorList>
    </citation>
    <scope>NUCLEOTIDE SEQUENCE [LARGE SCALE GENOMIC DNA]</scope>
    <source>
        <strain evidence="1 2">IMV 1140</strain>
    </source>
</reference>
<name>A0ACC3AS18_9EURO</name>
<gene>
    <name evidence="1" type="ORF">N8T08_010268</name>
</gene>
<protein>
    <submittedName>
        <fullName evidence="1">Uncharacterized protein</fullName>
    </submittedName>
</protein>
<accession>A0ACC3AS18</accession>
<proteinExistence type="predicted"/>
<dbReference type="Proteomes" id="UP001177260">
    <property type="component" value="Unassembled WGS sequence"/>
</dbReference>
<organism evidence="1 2">
    <name type="scientific">Aspergillus melleus</name>
    <dbReference type="NCBI Taxonomy" id="138277"/>
    <lineage>
        <taxon>Eukaryota</taxon>
        <taxon>Fungi</taxon>
        <taxon>Dikarya</taxon>
        <taxon>Ascomycota</taxon>
        <taxon>Pezizomycotina</taxon>
        <taxon>Eurotiomycetes</taxon>
        <taxon>Eurotiomycetidae</taxon>
        <taxon>Eurotiales</taxon>
        <taxon>Aspergillaceae</taxon>
        <taxon>Aspergillus</taxon>
        <taxon>Aspergillus subgen. Circumdati</taxon>
    </lineage>
</organism>
<evidence type="ECO:0000313" key="2">
    <source>
        <dbReference type="Proteomes" id="UP001177260"/>
    </source>
</evidence>
<dbReference type="EMBL" id="JAOPJF010000081">
    <property type="protein sequence ID" value="KAK1140522.1"/>
    <property type="molecule type" value="Genomic_DNA"/>
</dbReference>
<sequence length="360" mass="39071">MTTPDVFRDAEYIADVSGLSYGSVTDVPGGRSSSPDLQDGRIKKLQSAAKVALIDRLLRDLDILIYCQLSALYYMDCSIVLFAVRAIIQLIFFTPKAPPFDPTRNQPFVGAIFASNLFCMTFHYFFVHPDAGESTRGYLHGGILIDFIGQKAPVPVARLLSFDVLVMLLHLIMLGLIVERVQTTEATAAATTAAVSPSPSSSAQSPIAERDQDHDSEERGVLRNDSNRTNHTSGSSEASNHGLGLNDALGSRGLGSGSQSRLVLNEETERDELLADPSENGHASGSKNHHPVDSFASGEAVVMDLGLFDVIRDQWRYSPVAARRTSAYVPSDQTAAFLRQRFGLQVRPDGRLERIGMGGS</sequence>
<keyword evidence="2" id="KW-1185">Reference proteome</keyword>
<evidence type="ECO:0000313" key="1">
    <source>
        <dbReference type="EMBL" id="KAK1140522.1"/>
    </source>
</evidence>